<organism evidence="12 13">
    <name type="scientific">Polaromonas naphthalenivorans (strain CJ2)</name>
    <dbReference type="NCBI Taxonomy" id="365044"/>
    <lineage>
        <taxon>Bacteria</taxon>
        <taxon>Pseudomonadati</taxon>
        <taxon>Pseudomonadota</taxon>
        <taxon>Betaproteobacteria</taxon>
        <taxon>Burkholderiales</taxon>
        <taxon>Comamonadaceae</taxon>
        <taxon>Polaromonas</taxon>
    </lineage>
</organism>
<dbReference type="PRINTS" id="PR00793">
    <property type="entry name" value="PROAMNOPTASE"/>
</dbReference>
<gene>
    <name evidence="12" type="ordered locus">Pnap_0733</name>
</gene>
<comment type="subcellular location">
    <subcellularLocation>
        <location evidence="2">Cytoplasm</location>
    </subcellularLocation>
</comment>
<evidence type="ECO:0000256" key="5">
    <source>
        <dbReference type="ARBA" id="ARBA00021843"/>
    </source>
</evidence>
<evidence type="ECO:0000256" key="7">
    <source>
        <dbReference type="ARBA" id="ARBA00022490"/>
    </source>
</evidence>
<dbReference type="PANTHER" id="PTHR43722:SF1">
    <property type="entry name" value="PROLINE IMINOPEPTIDASE"/>
    <property type="match status" value="1"/>
</dbReference>
<dbReference type="InterPro" id="IPR000073">
    <property type="entry name" value="AB_hydrolase_1"/>
</dbReference>
<comment type="catalytic activity">
    <reaction evidence="1">
        <text>Release of N-terminal proline from a peptide.</text>
        <dbReference type="EC" id="3.4.11.5"/>
    </reaction>
</comment>
<dbReference type="eggNOG" id="COG0596">
    <property type="taxonomic scope" value="Bacteria"/>
</dbReference>
<protein>
    <recommendedName>
        <fullName evidence="5">Proline iminopeptidase</fullName>
        <ecNumber evidence="4">3.4.11.5</ecNumber>
    </recommendedName>
    <alternativeName>
        <fullName evidence="10">Prolyl aminopeptidase</fullName>
    </alternativeName>
</protein>
<dbReference type="MEROPS" id="S33.001"/>
<keyword evidence="13" id="KW-1185">Reference proteome</keyword>
<dbReference type="InterPro" id="IPR005944">
    <property type="entry name" value="Pro_iminopeptidase"/>
</dbReference>
<evidence type="ECO:0000256" key="1">
    <source>
        <dbReference type="ARBA" id="ARBA00001585"/>
    </source>
</evidence>
<reference evidence="13" key="1">
    <citation type="journal article" date="2009" name="Environ. Microbiol.">
        <title>The genome of Polaromonas naphthalenivorans strain CJ2, isolated from coal tar-contaminated sediment, reveals physiological and metabolic versatility and evolution through extensive horizontal gene transfer.</title>
        <authorList>
            <person name="Yagi J.M."/>
            <person name="Sims D."/>
            <person name="Brettin T."/>
            <person name="Bruce D."/>
            <person name="Madsen E.L."/>
        </authorList>
    </citation>
    <scope>NUCLEOTIDE SEQUENCE [LARGE SCALE GENOMIC DNA]</scope>
    <source>
        <strain evidence="13">CJ2</strain>
    </source>
</reference>
<dbReference type="SUPFAM" id="SSF53474">
    <property type="entry name" value="alpha/beta-Hydrolases"/>
    <property type="match status" value="1"/>
</dbReference>
<dbReference type="AlphaFoldDB" id="A1VK74"/>
<dbReference type="Proteomes" id="UP000000644">
    <property type="component" value="Chromosome"/>
</dbReference>
<evidence type="ECO:0000256" key="6">
    <source>
        <dbReference type="ARBA" id="ARBA00022438"/>
    </source>
</evidence>
<evidence type="ECO:0000259" key="11">
    <source>
        <dbReference type="Pfam" id="PF00561"/>
    </source>
</evidence>
<dbReference type="Gene3D" id="3.40.50.1820">
    <property type="entry name" value="alpha/beta hydrolase"/>
    <property type="match status" value="1"/>
</dbReference>
<dbReference type="GO" id="GO:0006508">
    <property type="term" value="P:proteolysis"/>
    <property type="evidence" value="ECO:0007669"/>
    <property type="project" value="UniProtKB-KW"/>
</dbReference>
<evidence type="ECO:0000313" key="12">
    <source>
        <dbReference type="EMBL" id="ABM36052.1"/>
    </source>
</evidence>
<evidence type="ECO:0000256" key="10">
    <source>
        <dbReference type="ARBA" id="ARBA00029605"/>
    </source>
</evidence>
<evidence type="ECO:0000313" key="13">
    <source>
        <dbReference type="Proteomes" id="UP000000644"/>
    </source>
</evidence>
<dbReference type="InterPro" id="IPR002410">
    <property type="entry name" value="Peptidase_S33"/>
</dbReference>
<evidence type="ECO:0000256" key="9">
    <source>
        <dbReference type="ARBA" id="ARBA00022801"/>
    </source>
</evidence>
<evidence type="ECO:0000256" key="2">
    <source>
        <dbReference type="ARBA" id="ARBA00004496"/>
    </source>
</evidence>
<dbReference type="HOGENOM" id="CLU_043739_2_2_4"/>
<keyword evidence="7" id="KW-0963">Cytoplasm</keyword>
<keyword evidence="8" id="KW-0645">Protease</keyword>
<dbReference type="GO" id="GO:0005737">
    <property type="term" value="C:cytoplasm"/>
    <property type="evidence" value="ECO:0007669"/>
    <property type="project" value="UniProtKB-SubCell"/>
</dbReference>
<dbReference type="Pfam" id="PF00561">
    <property type="entry name" value="Abhydrolase_1"/>
    <property type="match status" value="1"/>
</dbReference>
<evidence type="ECO:0000256" key="4">
    <source>
        <dbReference type="ARBA" id="ARBA00012568"/>
    </source>
</evidence>
<dbReference type="RefSeq" id="WP_011800147.1">
    <property type="nucleotide sequence ID" value="NC_008781.1"/>
</dbReference>
<dbReference type="KEGG" id="pna:Pnap_0733"/>
<comment type="similarity">
    <text evidence="3">Belongs to the peptidase S33 family.</text>
</comment>
<dbReference type="GO" id="GO:0004177">
    <property type="term" value="F:aminopeptidase activity"/>
    <property type="evidence" value="ECO:0007669"/>
    <property type="project" value="UniProtKB-KW"/>
</dbReference>
<dbReference type="STRING" id="365044.Pnap_0733"/>
<dbReference type="EMBL" id="CP000529">
    <property type="protein sequence ID" value="ABM36052.1"/>
    <property type="molecule type" value="Genomic_DNA"/>
</dbReference>
<dbReference type="InterPro" id="IPR029058">
    <property type="entry name" value="AB_hydrolase_fold"/>
</dbReference>
<dbReference type="OrthoDB" id="9796770at2"/>
<dbReference type="EC" id="3.4.11.5" evidence="4"/>
<name>A1VK74_POLNA</name>
<dbReference type="PANTHER" id="PTHR43722">
    <property type="entry name" value="PROLINE IMINOPEPTIDASE"/>
    <property type="match status" value="1"/>
</dbReference>
<dbReference type="PRINTS" id="PR00111">
    <property type="entry name" value="ABHYDROLASE"/>
</dbReference>
<proteinExistence type="inferred from homology"/>
<keyword evidence="9 12" id="KW-0378">Hydrolase</keyword>
<dbReference type="ESTHER" id="polna-a1vk74">
    <property type="family name" value="Proline_iminopeptidase"/>
</dbReference>
<feature type="domain" description="AB hydrolase-1" evidence="11">
    <location>
        <begin position="49"/>
        <end position="325"/>
    </location>
</feature>
<sequence length="365" mass="40703">MLKPLPPHTARLLGGRPSLDWPGPAWVSTARHSRMAYRRLGPATGEPWLVLHGGPGSGSQPDLMQAFQPGRHQVIVPDQRGAGLSCPRGRSAGNHTDQLVADLECLRLQLGIERWSLLAGSWGCVLALRYAARYPQRVKRLVLRGAFGLRLAEIRGLLHPHPIRESTVARHPDWPRGPLSGMSRVLAQLEQVLQVGAPRTATLRLIRCWGLLEQGAALHGMWRSLVHAAILKDRPLASEIRRNWAQLRRKRRQAEAGVDRPGIRPADRRGWQKFRIQSHYLRHKGFLRPGALDRAVSMLARHGLPSDWIHGQFDAVCPPGNSRQWIRQSQGLEPGVARGHWPVAGHLAGEPAMRAALRRVVQSLR</sequence>
<evidence type="ECO:0000256" key="8">
    <source>
        <dbReference type="ARBA" id="ARBA00022670"/>
    </source>
</evidence>
<accession>A1VK74</accession>
<evidence type="ECO:0000256" key="3">
    <source>
        <dbReference type="ARBA" id="ARBA00010088"/>
    </source>
</evidence>
<keyword evidence="6" id="KW-0031">Aminopeptidase</keyword>